<dbReference type="OrthoDB" id="3629459at2"/>
<comment type="caution">
    <text evidence="2">The sequence shown here is derived from an EMBL/GenBank/DDBJ whole genome shotgun (WGS) entry which is preliminary data.</text>
</comment>
<evidence type="ECO:0000313" key="2">
    <source>
        <dbReference type="EMBL" id="EKY23898.1"/>
    </source>
</evidence>
<dbReference type="AlphaFoldDB" id="L1Q7H7"/>
<protein>
    <recommendedName>
        <fullName evidence="4">Lipoprotein</fullName>
    </recommendedName>
</protein>
<evidence type="ECO:0008006" key="4">
    <source>
        <dbReference type="Google" id="ProtNLM"/>
    </source>
</evidence>
<sequence length="138" mass="15598">MKKILTLLSVFILSITMIVGCSKAEDKVVMDAEGYALELEKVGLDISDLIVYTAETDENELLGRPNQYTSKVNFVNGSIEVFESEKDVKSRQEYINSIGEATPMLAEYNYINGKALLRIDKSLTPQEAKKYEEEFMKL</sequence>
<organism evidence="2 3">
    <name type="scientific">Clostridium celatum DSM 1785</name>
    <dbReference type="NCBI Taxonomy" id="545697"/>
    <lineage>
        <taxon>Bacteria</taxon>
        <taxon>Bacillati</taxon>
        <taxon>Bacillota</taxon>
        <taxon>Clostridia</taxon>
        <taxon>Eubacteriales</taxon>
        <taxon>Clostridiaceae</taxon>
        <taxon>Clostridium</taxon>
    </lineage>
</organism>
<reference evidence="2 3" key="1">
    <citation type="submission" date="2012-05" db="EMBL/GenBank/DDBJ databases">
        <authorList>
            <person name="Weinstock G."/>
            <person name="Sodergren E."/>
            <person name="Lobos E.A."/>
            <person name="Fulton L."/>
            <person name="Fulton R."/>
            <person name="Courtney L."/>
            <person name="Fronick C."/>
            <person name="O'Laughlin M."/>
            <person name="Godfrey J."/>
            <person name="Wilson R.M."/>
            <person name="Miner T."/>
            <person name="Farmer C."/>
            <person name="Delehaunty K."/>
            <person name="Cordes M."/>
            <person name="Minx P."/>
            <person name="Tomlinson C."/>
            <person name="Chen J."/>
            <person name="Wollam A."/>
            <person name="Pepin K.H."/>
            <person name="Bhonagiri V."/>
            <person name="Zhang X."/>
            <person name="Suruliraj S."/>
            <person name="Warren W."/>
            <person name="Mitreva M."/>
            <person name="Mardis E.R."/>
            <person name="Wilson R.K."/>
        </authorList>
    </citation>
    <scope>NUCLEOTIDE SEQUENCE [LARGE SCALE GENOMIC DNA]</scope>
    <source>
        <strain evidence="2 3">DSM 1785</strain>
    </source>
</reference>
<keyword evidence="3" id="KW-1185">Reference proteome</keyword>
<dbReference type="eggNOG" id="ENOG50337TQ">
    <property type="taxonomic scope" value="Bacteria"/>
</dbReference>
<dbReference type="RefSeq" id="WP_005215097.1">
    <property type="nucleotide sequence ID" value="NZ_KB291681.1"/>
</dbReference>
<name>L1Q7H7_9CLOT</name>
<gene>
    <name evidence="2" type="ORF">HMPREF0216_02858</name>
</gene>
<evidence type="ECO:0000256" key="1">
    <source>
        <dbReference type="SAM" id="SignalP"/>
    </source>
</evidence>
<accession>L1Q7H7</accession>
<dbReference type="PROSITE" id="PS51257">
    <property type="entry name" value="PROKAR_LIPOPROTEIN"/>
    <property type="match status" value="1"/>
</dbReference>
<feature type="signal peptide" evidence="1">
    <location>
        <begin position="1"/>
        <end position="24"/>
    </location>
</feature>
<proteinExistence type="predicted"/>
<evidence type="ECO:0000313" key="3">
    <source>
        <dbReference type="Proteomes" id="UP000010420"/>
    </source>
</evidence>
<keyword evidence="1" id="KW-0732">Signal</keyword>
<feature type="chain" id="PRO_5003956962" description="Lipoprotein" evidence="1">
    <location>
        <begin position="25"/>
        <end position="138"/>
    </location>
</feature>
<dbReference type="PATRIC" id="fig|545697.3.peg.2809"/>
<dbReference type="HOGENOM" id="CLU_129342_0_0_9"/>
<dbReference type="Proteomes" id="UP000010420">
    <property type="component" value="Unassembled WGS sequence"/>
</dbReference>
<dbReference type="STRING" id="545697.HMPREF0216_02858"/>
<dbReference type="EMBL" id="AMEZ01000092">
    <property type="protein sequence ID" value="EKY23898.1"/>
    <property type="molecule type" value="Genomic_DNA"/>
</dbReference>